<protein>
    <submittedName>
        <fullName evidence="5">Murein hydrolase activator EnvC</fullName>
    </submittedName>
</protein>
<feature type="compositionally biased region" description="Basic and acidic residues" evidence="2">
    <location>
        <begin position="173"/>
        <end position="182"/>
    </location>
</feature>
<organism evidence="5 6">
    <name type="scientific">Plesiomonas shigelloides</name>
    <name type="common">Aeromonas shigelloides</name>
    <dbReference type="NCBI Taxonomy" id="703"/>
    <lineage>
        <taxon>Bacteria</taxon>
        <taxon>Pseudomonadati</taxon>
        <taxon>Pseudomonadota</taxon>
        <taxon>Gammaproteobacteria</taxon>
        <taxon>Enterobacterales</taxon>
        <taxon>Enterobacteriaceae</taxon>
        <taxon>Plesiomonas</taxon>
    </lineage>
</organism>
<dbReference type="FunFam" id="2.70.70.10:FF:000003">
    <property type="entry name" value="Murein hydrolase activator EnvC"/>
    <property type="match status" value="1"/>
</dbReference>
<sequence>MLNTYGSRISQWCTGALCTGMLLCAPYAPAAPQSALQGVQQEIAQQASKVAAQQDQRQQLQQALRKQDQSISSASKALRQTEQRLTRLTRDLKRLTTSISELEKQQQQHQQRLAAQLDAAYRQGKQGQLQAMLSSDDPARAERMLHYYRAINEERQAVMNEISVNQHELQQQKDELQAKQKEQATLLGSQKQQQDKLQQARTERKKTLSALEADLQQNQQKLAQLKQNEQRLRDQIARAEREAKARAEREARELARKQAAEEKRTGKPYVPNDRERALMAQSGGLGRPAGQHIWPVRGSILHRFGDSQEGELRWKGMVIAAPEGSEVRAIADGKVLLADWLQGYGLVMVVEHGKGDMSLYGYNQTVLFQPGDNVKAGQPIALVGDSGGQGSAGLYFEIRRQGQAVNPRPWLGG</sequence>
<keyword evidence="3" id="KW-0732">Signal</keyword>
<dbReference type="GO" id="GO:0004222">
    <property type="term" value="F:metalloendopeptidase activity"/>
    <property type="evidence" value="ECO:0007669"/>
    <property type="project" value="TreeGrafter"/>
</dbReference>
<dbReference type="Proteomes" id="UP000664658">
    <property type="component" value="Unassembled WGS sequence"/>
</dbReference>
<dbReference type="GeneID" id="69704639"/>
<dbReference type="RefSeq" id="WP_010864896.1">
    <property type="nucleotide sequence ID" value="NZ_CP050969.1"/>
</dbReference>
<evidence type="ECO:0000313" key="6">
    <source>
        <dbReference type="Proteomes" id="UP000664658"/>
    </source>
</evidence>
<feature type="coiled-coil region" evidence="1">
    <location>
        <begin position="36"/>
        <end position="119"/>
    </location>
</feature>
<evidence type="ECO:0000259" key="4">
    <source>
        <dbReference type="Pfam" id="PF01551"/>
    </source>
</evidence>
<dbReference type="PANTHER" id="PTHR21666">
    <property type="entry name" value="PEPTIDASE-RELATED"/>
    <property type="match status" value="1"/>
</dbReference>
<dbReference type="CDD" id="cd12797">
    <property type="entry name" value="M23_peptidase"/>
    <property type="match status" value="1"/>
</dbReference>
<feature type="domain" description="M23ase beta-sheet core" evidence="4">
    <location>
        <begin position="314"/>
        <end position="407"/>
    </location>
</feature>
<evidence type="ECO:0000256" key="1">
    <source>
        <dbReference type="SAM" id="Coils"/>
    </source>
</evidence>
<comment type="caution">
    <text evidence="5">The sequence shown here is derived from an EMBL/GenBank/DDBJ whole genome shotgun (WGS) entry which is preliminary data.</text>
</comment>
<dbReference type="InterPro" id="IPR011055">
    <property type="entry name" value="Dup_hybrid_motif"/>
</dbReference>
<dbReference type="EMBL" id="JAFNAA010000009">
    <property type="protein sequence ID" value="MBO1108489.1"/>
    <property type="molecule type" value="Genomic_DNA"/>
</dbReference>
<accession>A0A379CSW1</accession>
<dbReference type="NCBIfam" id="NF008644">
    <property type="entry name" value="PRK11637.1"/>
    <property type="match status" value="1"/>
</dbReference>
<keyword evidence="1" id="KW-0175">Coiled coil</keyword>
<feature type="signal peptide" evidence="3">
    <location>
        <begin position="1"/>
        <end position="30"/>
    </location>
</feature>
<dbReference type="InterPro" id="IPR050570">
    <property type="entry name" value="Cell_wall_metabolism_enzyme"/>
</dbReference>
<feature type="region of interest" description="Disordered" evidence="2">
    <location>
        <begin position="173"/>
        <end position="205"/>
    </location>
</feature>
<evidence type="ECO:0000256" key="3">
    <source>
        <dbReference type="SAM" id="SignalP"/>
    </source>
</evidence>
<dbReference type="InterPro" id="IPR016047">
    <property type="entry name" value="M23ase_b-sheet_dom"/>
</dbReference>
<reference evidence="5" key="1">
    <citation type="submission" date="2021-03" db="EMBL/GenBank/DDBJ databases">
        <title>Plesiomonas shigelloides zfcc0051, isolated from zebrafish feces.</title>
        <authorList>
            <person name="Vanderhoek Z."/>
            <person name="Gaulke C."/>
        </authorList>
    </citation>
    <scope>NUCLEOTIDE SEQUENCE</scope>
    <source>
        <strain evidence="5">Zfcc0051</strain>
    </source>
</reference>
<feature type="compositionally biased region" description="Low complexity" evidence="2">
    <location>
        <begin position="190"/>
        <end position="199"/>
    </location>
</feature>
<feature type="compositionally biased region" description="Basic and acidic residues" evidence="2">
    <location>
        <begin position="243"/>
        <end position="265"/>
    </location>
</feature>
<gene>
    <name evidence="5" type="primary">envC</name>
    <name evidence="5" type="ORF">J2R62_09670</name>
</gene>
<feature type="region of interest" description="Disordered" evidence="2">
    <location>
        <begin position="243"/>
        <end position="270"/>
    </location>
</feature>
<keyword evidence="5" id="KW-0378">Hydrolase</keyword>
<dbReference type="SUPFAM" id="SSF51261">
    <property type="entry name" value="Duplicated hybrid motif"/>
    <property type="match status" value="1"/>
</dbReference>
<dbReference type="Gene3D" id="6.10.250.3150">
    <property type="match status" value="1"/>
</dbReference>
<dbReference type="Gene3D" id="2.70.70.10">
    <property type="entry name" value="Glucose Permease (Domain IIA)"/>
    <property type="match status" value="1"/>
</dbReference>
<dbReference type="AlphaFoldDB" id="A0A379CSW1"/>
<feature type="chain" id="PRO_5041071583" evidence="3">
    <location>
        <begin position="31"/>
        <end position="413"/>
    </location>
</feature>
<name>A0A379CSW1_PLESH</name>
<dbReference type="Pfam" id="PF01551">
    <property type="entry name" value="Peptidase_M23"/>
    <property type="match status" value="1"/>
</dbReference>
<evidence type="ECO:0000313" key="5">
    <source>
        <dbReference type="EMBL" id="MBO1108489.1"/>
    </source>
</evidence>
<dbReference type="PANTHER" id="PTHR21666:SF270">
    <property type="entry name" value="MUREIN HYDROLASE ACTIVATOR ENVC"/>
    <property type="match status" value="1"/>
</dbReference>
<evidence type="ECO:0000256" key="2">
    <source>
        <dbReference type="SAM" id="MobiDB-lite"/>
    </source>
</evidence>
<proteinExistence type="predicted"/>